<reference evidence="1 2" key="1">
    <citation type="submission" date="2018-08" db="EMBL/GenBank/DDBJ databases">
        <title>Recombination of ecologically and evolutionarily significant loci maintains genetic cohesion in the Pseudomonas syringae species complex.</title>
        <authorList>
            <person name="Dillon M."/>
            <person name="Thakur S."/>
            <person name="Almeida R.N.D."/>
            <person name="Weir B.S."/>
            <person name="Guttman D.S."/>
        </authorList>
    </citation>
    <scope>NUCLEOTIDE SEQUENCE [LARGE SCALE GENOMIC DNA]</scope>
    <source>
        <strain evidence="1 2">ICMP 3555</strain>
    </source>
</reference>
<evidence type="ECO:0000313" key="2">
    <source>
        <dbReference type="Proteomes" id="UP000276587"/>
    </source>
</evidence>
<dbReference type="EMBL" id="RBQF01000048">
    <property type="protein sequence ID" value="RMP14010.1"/>
    <property type="molecule type" value="Genomic_DNA"/>
</dbReference>
<dbReference type="RefSeq" id="WP_064052356.1">
    <property type="nucleotide sequence ID" value="NZ_RBQF01000048.1"/>
</dbReference>
<proteinExistence type="predicted"/>
<protein>
    <submittedName>
        <fullName evidence="1">Uncharacterized protein</fullName>
    </submittedName>
</protein>
<comment type="caution">
    <text evidence="1">The sequence shown here is derived from an EMBL/GenBank/DDBJ whole genome shotgun (WGS) entry which is preliminary data.</text>
</comment>
<organism evidence="1 2">
    <name type="scientific">Pseudomonas marginalis pv. marginalis</name>
    <dbReference type="NCBI Taxonomy" id="97473"/>
    <lineage>
        <taxon>Bacteria</taxon>
        <taxon>Pseudomonadati</taxon>
        <taxon>Pseudomonadota</taxon>
        <taxon>Gammaproteobacteria</taxon>
        <taxon>Pseudomonadales</taxon>
        <taxon>Pseudomonadaceae</taxon>
        <taxon>Pseudomonas</taxon>
    </lineage>
</organism>
<dbReference type="Proteomes" id="UP000276587">
    <property type="component" value="Unassembled WGS sequence"/>
</dbReference>
<accession>A0A3M4B600</accession>
<sequence>MNTVLIHETGIHPWEQLDTSTDEKFITMTFLNQEYAGAWKTWCEVSLSIQKKWPKIVKWHTKLLPHHSKSQEYILQKKFYAHSKPEDIYRKNESTNIYSQIINLDSDVYNTDPKSMTGHHTSMVLILKKHTNLDDLWSKLSNLTDISKTENLKLILSGESSIYLRFHDSETHGVTQLIFHSKHFPLLEKIIKKINLEEIQQEDVYEFIHK</sequence>
<keyword evidence="2" id="KW-1185">Reference proteome</keyword>
<gene>
    <name evidence="1" type="ORF">ALQ29_02756</name>
</gene>
<dbReference type="AlphaFoldDB" id="A0A3M4B600"/>
<evidence type="ECO:0000313" key="1">
    <source>
        <dbReference type="EMBL" id="RMP14010.1"/>
    </source>
</evidence>
<name>A0A3M4B600_PSEMA</name>